<evidence type="ECO:0000256" key="1">
    <source>
        <dbReference type="SAM" id="MobiDB-lite"/>
    </source>
</evidence>
<proteinExistence type="predicted"/>
<protein>
    <submittedName>
        <fullName evidence="2">Uncharacterized protein</fullName>
    </submittedName>
</protein>
<evidence type="ECO:0000313" key="2">
    <source>
        <dbReference type="EMBL" id="KAK1334605.1"/>
    </source>
</evidence>
<accession>A0AA40LJ43</accession>
<sequence>MIKFQQTRTCFLWMSKEYDFLRWNLLLVKMLIFTTKNLEYFINLIGKAAAGLRGLTPILKEVLQWVKCSQTASHATKKLFIKGRGRSDILSAAEEAGEAPAITAALTSHEPGFWLSSAPPWERTDHQEAAPVLSVCPLVLHEQGPGPEQKYTWGSRNRNQRPEQEIRARGSGPHRSDSRCHCRCCCGRLLCLSPRPPGQSQLCRKVVRKDVWKYHSAGGLTPQVLFVKSHL</sequence>
<dbReference type="AlphaFoldDB" id="A0AA40LJ43"/>
<reference evidence="2" key="1">
    <citation type="submission" date="2023-06" db="EMBL/GenBank/DDBJ databases">
        <title>Reference genome for the Northern bat (Eptesicus nilssonii), a most northern bat species.</title>
        <authorList>
            <person name="Laine V.N."/>
            <person name="Pulliainen A.T."/>
            <person name="Lilley T.M."/>
        </authorList>
    </citation>
    <scope>NUCLEOTIDE SEQUENCE</scope>
    <source>
        <strain evidence="2">BLF_Eptnil</strain>
        <tissue evidence="2">Kidney</tissue>
    </source>
</reference>
<organism evidence="2 3">
    <name type="scientific">Cnephaeus nilssonii</name>
    <name type="common">Northern bat</name>
    <name type="synonym">Eptesicus nilssonii</name>
    <dbReference type="NCBI Taxonomy" id="3371016"/>
    <lineage>
        <taxon>Eukaryota</taxon>
        <taxon>Metazoa</taxon>
        <taxon>Chordata</taxon>
        <taxon>Craniata</taxon>
        <taxon>Vertebrata</taxon>
        <taxon>Euteleostomi</taxon>
        <taxon>Mammalia</taxon>
        <taxon>Eutheria</taxon>
        <taxon>Laurasiatheria</taxon>
        <taxon>Chiroptera</taxon>
        <taxon>Yangochiroptera</taxon>
        <taxon>Vespertilionidae</taxon>
        <taxon>Cnephaeus</taxon>
    </lineage>
</organism>
<keyword evidence="3" id="KW-1185">Reference proteome</keyword>
<feature type="compositionally biased region" description="Basic and acidic residues" evidence="1">
    <location>
        <begin position="160"/>
        <end position="179"/>
    </location>
</feature>
<dbReference type="EMBL" id="JAULJE010000015">
    <property type="protein sequence ID" value="KAK1334605.1"/>
    <property type="molecule type" value="Genomic_DNA"/>
</dbReference>
<comment type="caution">
    <text evidence="2">The sequence shown here is derived from an EMBL/GenBank/DDBJ whole genome shotgun (WGS) entry which is preliminary data.</text>
</comment>
<gene>
    <name evidence="2" type="ORF">QTO34_005612</name>
</gene>
<name>A0AA40LJ43_CNENI</name>
<feature type="region of interest" description="Disordered" evidence="1">
    <location>
        <begin position="146"/>
        <end position="179"/>
    </location>
</feature>
<dbReference type="Proteomes" id="UP001177744">
    <property type="component" value="Unassembled WGS sequence"/>
</dbReference>
<evidence type="ECO:0000313" key="3">
    <source>
        <dbReference type="Proteomes" id="UP001177744"/>
    </source>
</evidence>